<protein>
    <recommendedName>
        <fullName evidence="7">MHD1 domain-containing protein</fullName>
    </recommendedName>
</protein>
<organism evidence="8 9">
    <name type="scientific">Oesophagostomum dentatum</name>
    <name type="common">Nodular worm</name>
    <dbReference type="NCBI Taxonomy" id="61180"/>
    <lineage>
        <taxon>Eukaryota</taxon>
        <taxon>Metazoa</taxon>
        <taxon>Ecdysozoa</taxon>
        <taxon>Nematoda</taxon>
        <taxon>Chromadorea</taxon>
        <taxon>Rhabditida</taxon>
        <taxon>Rhabditina</taxon>
        <taxon>Rhabditomorpha</taxon>
        <taxon>Strongyloidea</taxon>
        <taxon>Strongylidae</taxon>
        <taxon>Oesophagostomum</taxon>
    </lineage>
</organism>
<evidence type="ECO:0000256" key="1">
    <source>
        <dbReference type="ARBA" id="ARBA00004308"/>
    </source>
</evidence>
<dbReference type="GO" id="GO:0008289">
    <property type="term" value="F:lipid binding"/>
    <property type="evidence" value="ECO:0007669"/>
    <property type="project" value="UniProtKB-KW"/>
</dbReference>
<accession>A0A0B1RVX6</accession>
<evidence type="ECO:0000313" key="9">
    <source>
        <dbReference type="Proteomes" id="UP000053660"/>
    </source>
</evidence>
<evidence type="ECO:0000256" key="6">
    <source>
        <dbReference type="ARBA" id="ARBA00034103"/>
    </source>
</evidence>
<dbReference type="InterPro" id="IPR033227">
    <property type="entry name" value="CAPS"/>
</dbReference>
<dbReference type="InterPro" id="IPR010439">
    <property type="entry name" value="MUN_dom"/>
</dbReference>
<evidence type="ECO:0000259" key="7">
    <source>
        <dbReference type="PROSITE" id="PS51258"/>
    </source>
</evidence>
<dbReference type="GO" id="GO:0016079">
    <property type="term" value="P:synaptic vesicle exocytosis"/>
    <property type="evidence" value="ECO:0007669"/>
    <property type="project" value="InterPro"/>
</dbReference>
<evidence type="ECO:0000256" key="2">
    <source>
        <dbReference type="ARBA" id="ARBA00022448"/>
    </source>
</evidence>
<evidence type="ECO:0000313" key="8">
    <source>
        <dbReference type="EMBL" id="KHJ75337.1"/>
    </source>
</evidence>
<dbReference type="GO" id="GO:1990504">
    <property type="term" value="P:dense core granule exocytosis"/>
    <property type="evidence" value="ECO:0007669"/>
    <property type="project" value="InterPro"/>
</dbReference>
<dbReference type="Pfam" id="PF06292">
    <property type="entry name" value="MUN"/>
    <property type="match status" value="2"/>
</dbReference>
<sequence>LCFCREGCATSEDIYWKLDALQTFVSDLNWPEEEFRKYLNVRMKTLTSDMISKVASRQRARKSTDYILPSEVCVMINVLFSSKSRATKIAVDGGEFKYQSKLDETLDTMLSDMETCIQDRLIGVLEFVLGKLARYDEGNPIGALLSMAPKPTSIFNKMKTMVGEQGIHITGTAAATPTTPQNAKAPVSQQQSTGHFGNSYVTFMRGCTEQLRQIVTDEVWVNTLFENWYANQMKMISEWLTERLQQSLSPYQFTCLSFIVKKVYSDFELQGIDEEKLNDKVYQSINRRLQLEEANVALHEQNVLIYFDSYSRPLSVFKPYNC</sequence>
<keyword evidence="2" id="KW-0813">Transport</keyword>
<dbReference type="Proteomes" id="UP000053660">
    <property type="component" value="Unassembled WGS sequence"/>
</dbReference>
<keyword evidence="4" id="KW-0446">Lipid-binding</keyword>
<keyword evidence="9" id="KW-1185">Reference proteome</keyword>
<dbReference type="EMBL" id="KN612843">
    <property type="protein sequence ID" value="KHJ75337.1"/>
    <property type="molecule type" value="Genomic_DNA"/>
</dbReference>
<comment type="subcellular location">
    <subcellularLocation>
        <location evidence="1">Endomembrane system</location>
    </subcellularLocation>
    <subcellularLocation>
        <location evidence="6">Synapse</location>
    </subcellularLocation>
</comment>
<dbReference type="PROSITE" id="PS51258">
    <property type="entry name" value="MHD1"/>
    <property type="match status" value="1"/>
</dbReference>
<reference evidence="8 9" key="1">
    <citation type="submission" date="2014-03" db="EMBL/GenBank/DDBJ databases">
        <title>Draft genome of the hookworm Oesophagostomum dentatum.</title>
        <authorList>
            <person name="Mitreva M."/>
        </authorList>
    </citation>
    <scope>NUCLEOTIDE SEQUENCE [LARGE SCALE GENOMIC DNA]</scope>
    <source>
        <strain evidence="8 9">OD-Hann</strain>
    </source>
</reference>
<gene>
    <name evidence="8" type="ORF">OESDEN_25047</name>
</gene>
<dbReference type="OrthoDB" id="5806678at2759"/>
<dbReference type="AlphaFoldDB" id="A0A0B1RVX6"/>
<dbReference type="PANTHER" id="PTHR12166:SF8">
    <property type="entry name" value="CALCIUM-DEPENDENT SECRETION ACTIVATOR"/>
    <property type="match status" value="1"/>
</dbReference>
<dbReference type="GO" id="GO:0098793">
    <property type="term" value="C:presynapse"/>
    <property type="evidence" value="ECO:0007669"/>
    <property type="project" value="GOC"/>
</dbReference>
<dbReference type="PANTHER" id="PTHR12166">
    <property type="entry name" value="CALCIUM-DEPENDENT SECRETION ACTIVATOR"/>
    <property type="match status" value="1"/>
</dbReference>
<evidence type="ECO:0000256" key="4">
    <source>
        <dbReference type="ARBA" id="ARBA00023121"/>
    </source>
</evidence>
<evidence type="ECO:0000256" key="5">
    <source>
        <dbReference type="ARBA" id="ARBA00023136"/>
    </source>
</evidence>
<keyword evidence="3" id="KW-0770">Synapse</keyword>
<proteinExistence type="predicted"/>
<feature type="domain" description="MHD1" evidence="7">
    <location>
        <begin position="1"/>
        <end position="58"/>
    </location>
</feature>
<evidence type="ECO:0000256" key="3">
    <source>
        <dbReference type="ARBA" id="ARBA00023018"/>
    </source>
</evidence>
<feature type="non-terminal residue" evidence="8">
    <location>
        <position position="1"/>
    </location>
</feature>
<dbReference type="InterPro" id="IPR014770">
    <property type="entry name" value="Munc13_1"/>
</dbReference>
<dbReference type="GO" id="GO:0012505">
    <property type="term" value="C:endomembrane system"/>
    <property type="evidence" value="ECO:0007669"/>
    <property type="project" value="UniProtKB-SubCell"/>
</dbReference>
<name>A0A0B1RVX6_OESDE</name>
<keyword evidence="5" id="KW-0472">Membrane</keyword>